<name>A0A9Q0H1P7_9MAGN</name>
<dbReference type="GO" id="GO:0008270">
    <property type="term" value="F:zinc ion binding"/>
    <property type="evidence" value="ECO:0007669"/>
    <property type="project" value="InterPro"/>
</dbReference>
<evidence type="ECO:0000313" key="3">
    <source>
        <dbReference type="Proteomes" id="UP001141806"/>
    </source>
</evidence>
<protein>
    <submittedName>
        <fullName evidence="2">Uncharacterized protein</fullName>
    </submittedName>
</protein>
<dbReference type="SUPFAM" id="SSF57756">
    <property type="entry name" value="Retrovirus zinc finger-like domains"/>
    <property type="match status" value="1"/>
</dbReference>
<dbReference type="OrthoDB" id="1845088at2759"/>
<feature type="region of interest" description="Disordered" evidence="1">
    <location>
        <begin position="34"/>
        <end position="60"/>
    </location>
</feature>
<dbReference type="GO" id="GO:0003676">
    <property type="term" value="F:nucleic acid binding"/>
    <property type="evidence" value="ECO:0007669"/>
    <property type="project" value="InterPro"/>
</dbReference>
<sequence>MTLSLEELHNLLICEELALADDYPEQSQAFAAFRPPKSTNGHGFPSTLSRGNSSGCESYPHRYNNEKGLLPLPQNTDKSGARPQCQICQKMGHLVIDCYHRMDYTYRGRHPPEKLSAMVLSALLASYTWVDGGMDLGNKQERMEKEGGRLELEATG</sequence>
<proteinExistence type="predicted"/>
<organism evidence="2 3">
    <name type="scientific">Protea cynaroides</name>
    <dbReference type="NCBI Taxonomy" id="273540"/>
    <lineage>
        <taxon>Eukaryota</taxon>
        <taxon>Viridiplantae</taxon>
        <taxon>Streptophyta</taxon>
        <taxon>Embryophyta</taxon>
        <taxon>Tracheophyta</taxon>
        <taxon>Spermatophyta</taxon>
        <taxon>Magnoliopsida</taxon>
        <taxon>Proteales</taxon>
        <taxon>Proteaceae</taxon>
        <taxon>Protea</taxon>
    </lineage>
</organism>
<dbReference type="InterPro" id="IPR036875">
    <property type="entry name" value="Znf_CCHC_sf"/>
</dbReference>
<reference evidence="2" key="1">
    <citation type="journal article" date="2023" name="Plant J.">
        <title>The genome of the king protea, Protea cynaroides.</title>
        <authorList>
            <person name="Chang J."/>
            <person name="Duong T.A."/>
            <person name="Schoeman C."/>
            <person name="Ma X."/>
            <person name="Roodt D."/>
            <person name="Barker N."/>
            <person name="Li Z."/>
            <person name="Van de Peer Y."/>
            <person name="Mizrachi E."/>
        </authorList>
    </citation>
    <scope>NUCLEOTIDE SEQUENCE</scope>
    <source>
        <tissue evidence="2">Young leaves</tissue>
    </source>
</reference>
<dbReference type="Proteomes" id="UP001141806">
    <property type="component" value="Unassembled WGS sequence"/>
</dbReference>
<comment type="caution">
    <text evidence="2">The sequence shown here is derived from an EMBL/GenBank/DDBJ whole genome shotgun (WGS) entry which is preliminary data.</text>
</comment>
<accession>A0A9Q0H1P7</accession>
<feature type="compositionally biased region" description="Polar residues" evidence="1">
    <location>
        <begin position="37"/>
        <end position="56"/>
    </location>
</feature>
<dbReference type="AlphaFoldDB" id="A0A9Q0H1P7"/>
<dbReference type="EMBL" id="JAMYWD010000011">
    <property type="protein sequence ID" value="KAJ4955992.1"/>
    <property type="molecule type" value="Genomic_DNA"/>
</dbReference>
<keyword evidence="3" id="KW-1185">Reference proteome</keyword>
<evidence type="ECO:0000256" key="1">
    <source>
        <dbReference type="SAM" id="MobiDB-lite"/>
    </source>
</evidence>
<evidence type="ECO:0000313" key="2">
    <source>
        <dbReference type="EMBL" id="KAJ4955992.1"/>
    </source>
</evidence>
<gene>
    <name evidence="2" type="ORF">NE237_012775</name>
</gene>